<keyword evidence="7" id="KW-0698">rRNA processing</keyword>
<evidence type="ECO:0000256" key="4">
    <source>
        <dbReference type="ARBA" id="ARBA00022759"/>
    </source>
</evidence>
<dbReference type="Pfam" id="PF02130">
    <property type="entry name" value="YbeY"/>
    <property type="match status" value="1"/>
</dbReference>
<dbReference type="SUPFAM" id="SSF55486">
    <property type="entry name" value="Metalloproteases ('zincins'), catalytic domain"/>
    <property type="match status" value="1"/>
</dbReference>
<reference evidence="8 9" key="1">
    <citation type="journal article" date="2016" name="Nat. Commun.">
        <title>Thousands of microbial genomes shed light on interconnected biogeochemical processes in an aquifer system.</title>
        <authorList>
            <person name="Anantharaman K."/>
            <person name="Brown C.T."/>
            <person name="Hug L.A."/>
            <person name="Sharon I."/>
            <person name="Castelle C.J."/>
            <person name="Probst A.J."/>
            <person name="Thomas B.C."/>
            <person name="Singh A."/>
            <person name="Wilkins M.J."/>
            <person name="Karaoz U."/>
            <person name="Brodie E.L."/>
            <person name="Williams K.H."/>
            <person name="Hubbard S.S."/>
            <person name="Banfield J.F."/>
        </authorList>
    </citation>
    <scope>NUCLEOTIDE SEQUENCE [LARGE SCALE GENOMIC DNA]</scope>
</reference>
<dbReference type="InterPro" id="IPR023091">
    <property type="entry name" value="MetalPrtase_cat_dom_sf_prd"/>
</dbReference>
<evidence type="ECO:0000256" key="2">
    <source>
        <dbReference type="ARBA" id="ARBA00022722"/>
    </source>
</evidence>
<evidence type="ECO:0000256" key="7">
    <source>
        <dbReference type="HAMAP-Rule" id="MF_00009"/>
    </source>
</evidence>
<keyword evidence="2 7" id="KW-0540">Nuclease</keyword>
<dbReference type="EMBL" id="MFNE01000046">
    <property type="protein sequence ID" value="OGG93649.1"/>
    <property type="molecule type" value="Genomic_DNA"/>
</dbReference>
<keyword evidence="7" id="KW-0963">Cytoplasm</keyword>
<dbReference type="GO" id="GO:0005737">
    <property type="term" value="C:cytoplasm"/>
    <property type="evidence" value="ECO:0007669"/>
    <property type="project" value="UniProtKB-SubCell"/>
</dbReference>
<keyword evidence="7" id="KW-0690">Ribosome biogenesis</keyword>
<comment type="cofactor">
    <cofactor evidence="7">
        <name>Zn(2+)</name>
        <dbReference type="ChEBI" id="CHEBI:29105"/>
    </cofactor>
    <text evidence="7">Binds 1 zinc ion.</text>
</comment>
<dbReference type="GO" id="GO:0008270">
    <property type="term" value="F:zinc ion binding"/>
    <property type="evidence" value="ECO:0007669"/>
    <property type="project" value="UniProtKB-UniRule"/>
</dbReference>
<dbReference type="PANTHER" id="PTHR46986">
    <property type="entry name" value="ENDORIBONUCLEASE YBEY, CHLOROPLASTIC"/>
    <property type="match status" value="1"/>
</dbReference>
<comment type="subcellular location">
    <subcellularLocation>
        <location evidence="7">Cytoplasm</location>
    </subcellularLocation>
</comment>
<dbReference type="Gene3D" id="3.40.390.30">
    <property type="entry name" value="Metalloproteases ('zincins'), catalytic domain"/>
    <property type="match status" value="1"/>
</dbReference>
<dbReference type="EC" id="3.1.-.-" evidence="7"/>
<gene>
    <name evidence="7" type="primary">ybeY</name>
    <name evidence="8" type="ORF">A2527_11035</name>
</gene>
<dbReference type="GO" id="GO:0004521">
    <property type="term" value="F:RNA endonuclease activity"/>
    <property type="evidence" value="ECO:0007669"/>
    <property type="project" value="UniProtKB-UniRule"/>
</dbReference>
<evidence type="ECO:0000313" key="9">
    <source>
        <dbReference type="Proteomes" id="UP000178449"/>
    </source>
</evidence>
<protein>
    <recommendedName>
        <fullName evidence="7">Endoribonuclease YbeY</fullName>
        <ecNumber evidence="7">3.1.-.-</ecNumber>
    </recommendedName>
</protein>
<keyword evidence="5 7" id="KW-0378">Hydrolase</keyword>
<comment type="caution">
    <text evidence="8">The sequence shown here is derived from an EMBL/GenBank/DDBJ whole genome shotgun (WGS) entry which is preliminary data.</text>
</comment>
<evidence type="ECO:0000256" key="6">
    <source>
        <dbReference type="ARBA" id="ARBA00022833"/>
    </source>
</evidence>
<keyword evidence="4 7" id="KW-0255">Endonuclease</keyword>
<comment type="function">
    <text evidence="7">Single strand-specific metallo-endoribonuclease involved in late-stage 70S ribosome quality control and in maturation of the 3' terminus of the 16S rRNA.</text>
</comment>
<dbReference type="InterPro" id="IPR002036">
    <property type="entry name" value="YbeY"/>
</dbReference>
<organism evidence="8 9">
    <name type="scientific">Candidatus Lambdaproteobacteria bacterium RIFOXYD2_FULL_50_16</name>
    <dbReference type="NCBI Taxonomy" id="1817772"/>
    <lineage>
        <taxon>Bacteria</taxon>
        <taxon>Pseudomonadati</taxon>
        <taxon>Pseudomonadota</taxon>
        <taxon>Candidatus Lambdaproteobacteria</taxon>
    </lineage>
</organism>
<feature type="binding site" evidence="7">
    <location>
        <position position="111"/>
    </location>
    <ligand>
        <name>Zn(2+)</name>
        <dbReference type="ChEBI" id="CHEBI:29105"/>
        <note>catalytic</note>
    </ligand>
</feature>
<comment type="similarity">
    <text evidence="1 7">Belongs to the endoribonuclease YbeY family.</text>
</comment>
<evidence type="ECO:0000256" key="5">
    <source>
        <dbReference type="ARBA" id="ARBA00022801"/>
    </source>
</evidence>
<feature type="binding site" evidence="7">
    <location>
        <position position="107"/>
    </location>
    <ligand>
        <name>Zn(2+)</name>
        <dbReference type="ChEBI" id="CHEBI:29105"/>
        <note>catalytic</note>
    </ligand>
</feature>
<dbReference type="GO" id="GO:0006364">
    <property type="term" value="P:rRNA processing"/>
    <property type="evidence" value="ECO:0007669"/>
    <property type="project" value="UniProtKB-UniRule"/>
</dbReference>
<sequence length="145" mass="16342">MNPLFTLDWDEGVEETDWDFAQSKVPKMMEEAGIIRAVHLQLVSTATIHSLNLQYRGQDQPTDILSFGYDEDDEPQGDLVLCLSVAQAQAKEYGLTLEQEVLRLLAHGLVHLLGHDHETEAEEAQMLALEKKLLRAIDLEGLYPD</sequence>
<accession>A0A1F6G6C6</accession>
<dbReference type="Proteomes" id="UP000178449">
    <property type="component" value="Unassembled WGS sequence"/>
</dbReference>
<evidence type="ECO:0000313" key="8">
    <source>
        <dbReference type="EMBL" id="OGG93649.1"/>
    </source>
</evidence>
<dbReference type="PROSITE" id="PS01306">
    <property type="entry name" value="UPF0054"/>
    <property type="match status" value="1"/>
</dbReference>
<evidence type="ECO:0000256" key="1">
    <source>
        <dbReference type="ARBA" id="ARBA00010875"/>
    </source>
</evidence>
<dbReference type="PANTHER" id="PTHR46986:SF1">
    <property type="entry name" value="ENDORIBONUCLEASE YBEY, CHLOROPLASTIC"/>
    <property type="match status" value="1"/>
</dbReference>
<feature type="binding site" evidence="7">
    <location>
        <position position="117"/>
    </location>
    <ligand>
        <name>Zn(2+)</name>
        <dbReference type="ChEBI" id="CHEBI:29105"/>
        <note>catalytic</note>
    </ligand>
</feature>
<dbReference type="HAMAP" id="MF_00009">
    <property type="entry name" value="Endoribonucl_YbeY"/>
    <property type="match status" value="1"/>
</dbReference>
<keyword evidence="3 7" id="KW-0479">Metal-binding</keyword>
<dbReference type="STRING" id="1817772.A2527_11035"/>
<dbReference type="InterPro" id="IPR020549">
    <property type="entry name" value="YbeY_CS"/>
</dbReference>
<dbReference type="NCBIfam" id="TIGR00043">
    <property type="entry name" value="rRNA maturation RNase YbeY"/>
    <property type="match status" value="1"/>
</dbReference>
<dbReference type="GO" id="GO:0004222">
    <property type="term" value="F:metalloendopeptidase activity"/>
    <property type="evidence" value="ECO:0007669"/>
    <property type="project" value="InterPro"/>
</dbReference>
<evidence type="ECO:0000256" key="3">
    <source>
        <dbReference type="ARBA" id="ARBA00022723"/>
    </source>
</evidence>
<dbReference type="AlphaFoldDB" id="A0A1F6G6C6"/>
<keyword evidence="6 7" id="KW-0862">Zinc</keyword>
<proteinExistence type="inferred from homology"/>
<name>A0A1F6G6C6_9PROT</name>